<evidence type="ECO:0000313" key="3">
    <source>
        <dbReference type="Proteomes" id="UP000028640"/>
    </source>
</evidence>
<dbReference type="GeneID" id="78380029"/>
<organism evidence="2 3">
    <name type="scientific">Ewingella americana (strain ATCC 33852 / DSM 4580 / CCUG 14506 / JCM 5911 / LMG 7869 / NCTC 12157 / CDC 1468-78)</name>
    <dbReference type="NCBI Taxonomy" id="910964"/>
    <lineage>
        <taxon>Bacteria</taxon>
        <taxon>Pseudomonadati</taxon>
        <taxon>Pseudomonadota</taxon>
        <taxon>Gammaproteobacteria</taxon>
        <taxon>Enterobacterales</taxon>
        <taxon>Yersiniaceae</taxon>
        <taxon>Ewingella</taxon>
    </lineage>
</organism>
<evidence type="ECO:0000259" key="1">
    <source>
        <dbReference type="Pfam" id="PF14534"/>
    </source>
</evidence>
<comment type="caution">
    <text evidence="2">The sequence shown here is derived from an EMBL/GenBank/DDBJ whole genome shotgun (WGS) entry which is preliminary data.</text>
</comment>
<dbReference type="RefSeq" id="WP_034790480.1">
    <property type="nucleotide sequence ID" value="NZ_JMPJ01000047.1"/>
</dbReference>
<keyword evidence="3" id="KW-1185">Reference proteome</keyword>
<dbReference type="eggNOG" id="COG4994">
    <property type="taxonomic scope" value="Bacteria"/>
</dbReference>
<reference evidence="2 3" key="1">
    <citation type="submission" date="2014-05" db="EMBL/GenBank/DDBJ databases">
        <title>ATOL: Assembling a taxonomically balanced genome-scale reconstruction of the evolutionary history of the Enterobacteriaceae.</title>
        <authorList>
            <person name="Plunkett G.III."/>
            <person name="Neeno-Eckwall E.C."/>
            <person name="Glasner J.D."/>
            <person name="Perna N.T."/>
        </authorList>
    </citation>
    <scope>NUCLEOTIDE SEQUENCE [LARGE SCALE GENOMIC DNA]</scope>
    <source>
        <strain evidence="2 3">ATCC 33852</strain>
    </source>
</reference>
<dbReference type="EMBL" id="JMPJ01000047">
    <property type="protein sequence ID" value="KFC81698.1"/>
    <property type="molecule type" value="Genomic_DNA"/>
</dbReference>
<accession>A0A085GDA3</accession>
<dbReference type="OrthoDB" id="121974at2"/>
<proteinExistence type="predicted"/>
<dbReference type="STRING" id="910964.GEAM_1681"/>
<protein>
    <recommendedName>
        <fullName evidence="1">DUF4440 domain-containing protein</fullName>
    </recommendedName>
</protein>
<name>A0A085GDA3_EWIA3</name>
<gene>
    <name evidence="2" type="ORF">GEAM_1681</name>
</gene>
<dbReference type="Proteomes" id="UP000028640">
    <property type="component" value="Unassembled WGS sequence"/>
</dbReference>
<dbReference type="SUPFAM" id="SSF54427">
    <property type="entry name" value="NTF2-like"/>
    <property type="match status" value="1"/>
</dbReference>
<dbReference type="Pfam" id="PF14534">
    <property type="entry name" value="DUF4440"/>
    <property type="match status" value="1"/>
</dbReference>
<dbReference type="Gene3D" id="3.10.450.50">
    <property type="match status" value="1"/>
</dbReference>
<dbReference type="InterPro" id="IPR032710">
    <property type="entry name" value="NTF2-like_dom_sf"/>
</dbReference>
<sequence>MTNHAELVQHIVELETCLHQPALRRDQQILEHLLHGEFAEIGRSGQLYNRSEVVDALLGETEQVKIEAENFALSKISEDQVILIYQSFELRQDNVKVRRTLRSSIWQRSEPYGWQLRFHQGTPMKE</sequence>
<evidence type="ECO:0000313" key="2">
    <source>
        <dbReference type="EMBL" id="KFC81698.1"/>
    </source>
</evidence>
<feature type="domain" description="DUF4440" evidence="1">
    <location>
        <begin position="11"/>
        <end position="116"/>
    </location>
</feature>
<dbReference type="AlphaFoldDB" id="A0A085GDA3"/>
<dbReference type="InterPro" id="IPR027843">
    <property type="entry name" value="DUF4440"/>
</dbReference>